<dbReference type="EMBL" id="JAPEIS010000016">
    <property type="protein sequence ID" value="KAJ8058594.1"/>
    <property type="molecule type" value="Genomic_DNA"/>
</dbReference>
<comment type="caution">
    <text evidence="2">The sequence shown here is derived from an EMBL/GenBank/DDBJ whole genome shotgun (WGS) entry which is preliminary data.</text>
</comment>
<accession>A0A9X0DDB3</accession>
<name>A0A9X0DDB3_9HELO</name>
<gene>
    <name evidence="2" type="ORF">OCU04_012771</name>
</gene>
<proteinExistence type="predicted"/>
<sequence length="62" mass="6764">MLVESALYSLPKSSDGGDDAWMDEEMVHWRRNWGWGAAGEQGVELSSARTLTSPSPRSAEAP</sequence>
<reference evidence="2" key="1">
    <citation type="submission" date="2022-11" db="EMBL/GenBank/DDBJ databases">
        <title>Genome Resource of Sclerotinia nivalis Strain SnTB1, a Plant Pathogen Isolated from American Ginseng.</title>
        <authorList>
            <person name="Fan S."/>
        </authorList>
    </citation>
    <scope>NUCLEOTIDE SEQUENCE</scope>
    <source>
        <strain evidence="2">SnTB1</strain>
    </source>
</reference>
<dbReference type="AlphaFoldDB" id="A0A9X0DDB3"/>
<evidence type="ECO:0000313" key="3">
    <source>
        <dbReference type="Proteomes" id="UP001152300"/>
    </source>
</evidence>
<evidence type="ECO:0000313" key="2">
    <source>
        <dbReference type="EMBL" id="KAJ8058594.1"/>
    </source>
</evidence>
<protein>
    <submittedName>
        <fullName evidence="2">Uncharacterized protein</fullName>
    </submittedName>
</protein>
<dbReference type="Proteomes" id="UP001152300">
    <property type="component" value="Unassembled WGS sequence"/>
</dbReference>
<keyword evidence="3" id="KW-1185">Reference proteome</keyword>
<dbReference type="OrthoDB" id="3563077at2759"/>
<feature type="compositionally biased region" description="Polar residues" evidence="1">
    <location>
        <begin position="47"/>
        <end position="56"/>
    </location>
</feature>
<organism evidence="2 3">
    <name type="scientific">Sclerotinia nivalis</name>
    <dbReference type="NCBI Taxonomy" id="352851"/>
    <lineage>
        <taxon>Eukaryota</taxon>
        <taxon>Fungi</taxon>
        <taxon>Dikarya</taxon>
        <taxon>Ascomycota</taxon>
        <taxon>Pezizomycotina</taxon>
        <taxon>Leotiomycetes</taxon>
        <taxon>Helotiales</taxon>
        <taxon>Sclerotiniaceae</taxon>
        <taxon>Sclerotinia</taxon>
    </lineage>
</organism>
<evidence type="ECO:0000256" key="1">
    <source>
        <dbReference type="SAM" id="MobiDB-lite"/>
    </source>
</evidence>
<feature type="region of interest" description="Disordered" evidence="1">
    <location>
        <begin position="41"/>
        <end position="62"/>
    </location>
</feature>